<evidence type="ECO:0000256" key="1">
    <source>
        <dbReference type="ARBA" id="ARBA00004651"/>
    </source>
</evidence>
<reference evidence="8" key="1">
    <citation type="submission" date="2022-03" db="EMBL/GenBank/DDBJ databases">
        <authorList>
            <person name="Martin C."/>
        </authorList>
    </citation>
    <scope>NUCLEOTIDE SEQUENCE</scope>
</reference>
<name>A0A8J1YB35_OWEFU</name>
<sequence length="455" mass="50749">MIQNDGIRLVDSRSNAYKRNLIIASLCAFLGPLSFGYVIGYSSPANPSLIAWGFLNEEQSTWFASLMSIGGVLGSPFVAFVMEKYGRKRALIFTSIPFICGWSFISAGMNVTTFYIGRILCGMGCGMIMSCTPVYISEMAPKEIRGALGTCVQLSVTFGIMFVYVCGMYVSWRQLANIGIVAPLLSFLLMLFMPETPRWYALKNRKQDALKVLTWLRGPESDIEDEYRDIEDSMDPNETMSWREFKRPELYQPLKAAIGLMIFQQMTGINIVMFYTVTIFESAGFKNGNQSTVIIGAVQVIGTLFSSLIIDRAGRRTLLQIGGLGMTIACFIFGGFYHVKSEAGWVAVGSLVLFTMSFAISWGPIPMLMNSEIFPVRARGTASSISCFTNWLVGFIITKQFILMQESLGQDGTFWLFGLFCFIATIFVWKTVPETKGKSLEDIELYFLGRAMRGI</sequence>
<dbReference type="InterPro" id="IPR003663">
    <property type="entry name" value="Sugar/inositol_transpt"/>
</dbReference>
<dbReference type="InterPro" id="IPR050549">
    <property type="entry name" value="MFS_Trehalose_Transporter"/>
</dbReference>
<organism evidence="8 9">
    <name type="scientific">Owenia fusiformis</name>
    <name type="common">Polychaete worm</name>
    <dbReference type="NCBI Taxonomy" id="6347"/>
    <lineage>
        <taxon>Eukaryota</taxon>
        <taxon>Metazoa</taxon>
        <taxon>Spiralia</taxon>
        <taxon>Lophotrochozoa</taxon>
        <taxon>Annelida</taxon>
        <taxon>Polychaeta</taxon>
        <taxon>Sedentaria</taxon>
        <taxon>Canalipalpata</taxon>
        <taxon>Sabellida</taxon>
        <taxon>Oweniida</taxon>
        <taxon>Oweniidae</taxon>
        <taxon>Owenia</taxon>
    </lineage>
</organism>
<evidence type="ECO:0000256" key="5">
    <source>
        <dbReference type="ARBA" id="ARBA00023136"/>
    </source>
</evidence>
<dbReference type="PANTHER" id="PTHR48021">
    <property type="match status" value="1"/>
</dbReference>
<keyword evidence="5" id="KW-0472">Membrane</keyword>
<evidence type="ECO:0000313" key="9">
    <source>
        <dbReference type="Proteomes" id="UP000749559"/>
    </source>
</evidence>
<dbReference type="PROSITE" id="PS00216">
    <property type="entry name" value="SUGAR_TRANSPORT_1"/>
    <property type="match status" value="2"/>
</dbReference>
<dbReference type="Gene3D" id="1.20.1250.20">
    <property type="entry name" value="MFS general substrate transporter like domains"/>
    <property type="match status" value="1"/>
</dbReference>
<dbReference type="EMBL" id="CAIIXF020000007">
    <property type="protein sequence ID" value="CAH1790249.1"/>
    <property type="molecule type" value="Genomic_DNA"/>
</dbReference>
<dbReference type="PRINTS" id="PR00171">
    <property type="entry name" value="SUGRTRNSPORT"/>
</dbReference>
<keyword evidence="2" id="KW-1003">Cell membrane</keyword>
<evidence type="ECO:0000256" key="2">
    <source>
        <dbReference type="ARBA" id="ARBA00022475"/>
    </source>
</evidence>
<dbReference type="Pfam" id="PF00083">
    <property type="entry name" value="Sugar_tr"/>
    <property type="match status" value="1"/>
</dbReference>
<keyword evidence="9" id="KW-1185">Reference proteome</keyword>
<proteinExistence type="inferred from homology"/>
<dbReference type="Proteomes" id="UP000749559">
    <property type="component" value="Unassembled WGS sequence"/>
</dbReference>
<dbReference type="SUPFAM" id="SSF103473">
    <property type="entry name" value="MFS general substrate transporter"/>
    <property type="match status" value="1"/>
</dbReference>
<keyword evidence="4" id="KW-1133">Transmembrane helix</keyword>
<dbReference type="OrthoDB" id="6612291at2759"/>
<keyword evidence="6" id="KW-0325">Glycoprotein</keyword>
<dbReference type="InterPro" id="IPR020846">
    <property type="entry name" value="MFS_dom"/>
</dbReference>
<evidence type="ECO:0000256" key="4">
    <source>
        <dbReference type="ARBA" id="ARBA00022989"/>
    </source>
</evidence>
<evidence type="ECO:0000313" key="8">
    <source>
        <dbReference type="EMBL" id="CAH1790249.1"/>
    </source>
</evidence>
<keyword evidence="7" id="KW-0813">Transport</keyword>
<protein>
    <submittedName>
        <fullName evidence="8">Uncharacterized protein</fullName>
    </submittedName>
</protein>
<dbReference type="InterPro" id="IPR044775">
    <property type="entry name" value="MFS_ERD6/Tret1-like"/>
</dbReference>
<dbReference type="NCBIfam" id="TIGR00879">
    <property type="entry name" value="SP"/>
    <property type="match status" value="1"/>
</dbReference>
<comment type="similarity">
    <text evidence="7">Belongs to the major facilitator superfamily. Sugar transporter (TC 2.A.1.1) family.</text>
</comment>
<dbReference type="CDD" id="cd17358">
    <property type="entry name" value="MFS_GLUT6_8_Class3_like"/>
    <property type="match status" value="1"/>
</dbReference>
<keyword evidence="3" id="KW-0812">Transmembrane</keyword>
<dbReference type="AlphaFoldDB" id="A0A8J1YB35"/>
<gene>
    <name evidence="8" type="ORF">OFUS_LOCUS15485</name>
</gene>
<dbReference type="PROSITE" id="PS50850">
    <property type="entry name" value="MFS"/>
    <property type="match status" value="1"/>
</dbReference>
<dbReference type="FunFam" id="1.20.1250.20:FF:000055">
    <property type="entry name" value="Facilitated trehalose transporter Tret1-2 homolog"/>
    <property type="match status" value="1"/>
</dbReference>
<dbReference type="InterPro" id="IPR005829">
    <property type="entry name" value="Sugar_transporter_CS"/>
</dbReference>
<comment type="subcellular location">
    <subcellularLocation>
        <location evidence="1">Cell membrane</location>
        <topology evidence="1">Multi-pass membrane protein</topology>
    </subcellularLocation>
</comment>
<dbReference type="InterPro" id="IPR036259">
    <property type="entry name" value="MFS_trans_sf"/>
</dbReference>
<comment type="caution">
    <text evidence="8">The sequence shown here is derived from an EMBL/GenBank/DDBJ whole genome shotgun (WGS) entry which is preliminary data.</text>
</comment>
<accession>A0A8J1YB35</accession>
<dbReference type="PROSITE" id="PS00217">
    <property type="entry name" value="SUGAR_TRANSPORT_2"/>
    <property type="match status" value="1"/>
</dbReference>
<evidence type="ECO:0000256" key="6">
    <source>
        <dbReference type="ARBA" id="ARBA00023180"/>
    </source>
</evidence>
<evidence type="ECO:0000256" key="3">
    <source>
        <dbReference type="ARBA" id="ARBA00022692"/>
    </source>
</evidence>
<dbReference type="GO" id="GO:0051119">
    <property type="term" value="F:sugar transmembrane transporter activity"/>
    <property type="evidence" value="ECO:0007669"/>
    <property type="project" value="InterPro"/>
</dbReference>
<dbReference type="PANTHER" id="PTHR48021:SF1">
    <property type="entry name" value="GH07001P-RELATED"/>
    <property type="match status" value="1"/>
</dbReference>
<evidence type="ECO:0000256" key="7">
    <source>
        <dbReference type="RuleBase" id="RU003346"/>
    </source>
</evidence>
<dbReference type="GO" id="GO:0005886">
    <property type="term" value="C:plasma membrane"/>
    <property type="evidence" value="ECO:0007669"/>
    <property type="project" value="UniProtKB-SubCell"/>
</dbReference>
<dbReference type="InterPro" id="IPR005828">
    <property type="entry name" value="MFS_sugar_transport-like"/>
</dbReference>